<sequence>MLFNGLTAKKPTLKQLVGHNIRYKDKAISNTIKYLDSFTKDVEYETLYLYLLGCAHSKGQLKETLTTQLQQEKKYKSRLESNVSKNNYIVMLVAINNEIKKLNQKKDSLNINENFENGLKTLNHIKYDINQMTEAISLLKMRKDLIIESKQELEKNNIDIDLFELKTIYEEVSEKLGPLNKTFSDLVNHHNTMIQNKVNYITKELPSLESEINSYNE</sequence>
<dbReference type="AlphaFoldDB" id="A0A1Y4SXE7"/>
<evidence type="ECO:0000313" key="2">
    <source>
        <dbReference type="EMBL" id="OUQ33612.1"/>
    </source>
</evidence>
<feature type="coiled-coil region" evidence="1">
    <location>
        <begin position="62"/>
        <end position="112"/>
    </location>
</feature>
<dbReference type="EMBL" id="NFLJ01000027">
    <property type="protein sequence ID" value="OUQ33612.1"/>
    <property type="molecule type" value="Genomic_DNA"/>
</dbReference>
<keyword evidence="1" id="KW-0175">Coiled coil</keyword>
<evidence type="ECO:0000256" key="1">
    <source>
        <dbReference type="SAM" id="Coils"/>
    </source>
</evidence>
<accession>A0A1Y4SXE7</accession>
<protein>
    <submittedName>
        <fullName evidence="2">Uncharacterized protein</fullName>
    </submittedName>
</protein>
<proteinExistence type="predicted"/>
<organism evidence="2 3">
    <name type="scientific">Massilimicrobiota timonensis</name>
    <dbReference type="NCBI Taxonomy" id="1776392"/>
    <lineage>
        <taxon>Bacteria</taxon>
        <taxon>Bacillati</taxon>
        <taxon>Bacillota</taxon>
        <taxon>Erysipelotrichia</taxon>
        <taxon>Erysipelotrichales</taxon>
        <taxon>Erysipelotrichaceae</taxon>
        <taxon>Massilimicrobiota</taxon>
    </lineage>
</organism>
<keyword evidence="3" id="KW-1185">Reference proteome</keyword>
<name>A0A1Y4SXE7_9FIRM</name>
<gene>
    <name evidence="2" type="ORF">B5E75_09410</name>
</gene>
<comment type="caution">
    <text evidence="2">The sequence shown here is derived from an EMBL/GenBank/DDBJ whole genome shotgun (WGS) entry which is preliminary data.</text>
</comment>
<reference evidence="2 3" key="1">
    <citation type="journal article" date="2018" name="BMC Genomics">
        <title>Whole genome sequencing and function prediction of 133 gut anaerobes isolated from chicken caecum in pure cultures.</title>
        <authorList>
            <person name="Medvecky M."/>
            <person name="Cejkova D."/>
            <person name="Polansky O."/>
            <person name="Karasova D."/>
            <person name="Kubasova T."/>
            <person name="Cizek A."/>
            <person name="Rychlik I."/>
        </authorList>
    </citation>
    <scope>NUCLEOTIDE SEQUENCE [LARGE SCALE GENOMIC DNA]</scope>
    <source>
        <strain evidence="2 3">An13</strain>
    </source>
</reference>
<evidence type="ECO:0000313" key="3">
    <source>
        <dbReference type="Proteomes" id="UP000195305"/>
    </source>
</evidence>
<dbReference type="Proteomes" id="UP000195305">
    <property type="component" value="Unassembled WGS sequence"/>
</dbReference>